<proteinExistence type="predicted"/>
<gene>
    <name evidence="1" type="ORF">ACFQLX_23350</name>
</gene>
<accession>A0ABW2GNK2</accession>
<dbReference type="CDD" id="cd00586">
    <property type="entry name" value="4HBT"/>
    <property type="match status" value="1"/>
</dbReference>
<dbReference type="GO" id="GO:0016787">
    <property type="term" value="F:hydrolase activity"/>
    <property type="evidence" value="ECO:0007669"/>
    <property type="project" value="UniProtKB-KW"/>
</dbReference>
<keyword evidence="1" id="KW-0378">Hydrolase</keyword>
<keyword evidence="2" id="KW-1185">Reference proteome</keyword>
<dbReference type="EMBL" id="JBHSZO010000049">
    <property type="protein sequence ID" value="MFC7221070.1"/>
    <property type="molecule type" value="Genomic_DNA"/>
</dbReference>
<dbReference type="InterPro" id="IPR029069">
    <property type="entry name" value="HotDog_dom_sf"/>
</dbReference>
<evidence type="ECO:0000313" key="2">
    <source>
        <dbReference type="Proteomes" id="UP001596413"/>
    </source>
</evidence>
<comment type="caution">
    <text evidence="1">The sequence shown here is derived from an EMBL/GenBank/DDBJ whole genome shotgun (WGS) entry which is preliminary data.</text>
</comment>
<protein>
    <submittedName>
        <fullName evidence="1">Acyl-CoA thioesterase</fullName>
        <ecNumber evidence="1">3.1.2.-</ecNumber>
    </submittedName>
</protein>
<dbReference type="Pfam" id="PF13279">
    <property type="entry name" value="4HBT_2"/>
    <property type="match status" value="1"/>
</dbReference>
<name>A0ABW2GNK2_9ACTN</name>
<sequence>MWQRRTYDHRHLVTLEETNLVGNVYFSNYFLWQGHCREHFLTEHAPGVMRALREDLALVTVSSRCDFFAELYATDQVEVRMSLGAREANRVTMLFDYFRLDGAAAQLAARGEQTIACMRRTAHGVEPVEVPEELSRALRPYEREPATVAAARRA</sequence>
<dbReference type="SUPFAM" id="SSF54637">
    <property type="entry name" value="Thioesterase/thiol ester dehydrase-isomerase"/>
    <property type="match status" value="1"/>
</dbReference>
<dbReference type="RefSeq" id="WP_386418186.1">
    <property type="nucleotide sequence ID" value="NZ_JBHSZO010000049.1"/>
</dbReference>
<dbReference type="Proteomes" id="UP001596413">
    <property type="component" value="Unassembled WGS sequence"/>
</dbReference>
<organism evidence="1 2">
    <name type="scientific">Streptomyces polyrhachis</name>
    <dbReference type="NCBI Taxonomy" id="1282885"/>
    <lineage>
        <taxon>Bacteria</taxon>
        <taxon>Bacillati</taxon>
        <taxon>Actinomycetota</taxon>
        <taxon>Actinomycetes</taxon>
        <taxon>Kitasatosporales</taxon>
        <taxon>Streptomycetaceae</taxon>
        <taxon>Streptomyces</taxon>
    </lineage>
</organism>
<reference evidence="2" key="1">
    <citation type="journal article" date="2019" name="Int. J. Syst. Evol. Microbiol.">
        <title>The Global Catalogue of Microorganisms (GCM) 10K type strain sequencing project: providing services to taxonomists for standard genome sequencing and annotation.</title>
        <authorList>
            <consortium name="The Broad Institute Genomics Platform"/>
            <consortium name="The Broad Institute Genome Sequencing Center for Infectious Disease"/>
            <person name="Wu L."/>
            <person name="Ma J."/>
        </authorList>
    </citation>
    <scope>NUCLEOTIDE SEQUENCE [LARGE SCALE GENOMIC DNA]</scope>
    <source>
        <strain evidence="2">CGMCC 1.13681</strain>
    </source>
</reference>
<evidence type="ECO:0000313" key="1">
    <source>
        <dbReference type="EMBL" id="MFC7221070.1"/>
    </source>
</evidence>
<dbReference type="Gene3D" id="3.10.129.10">
    <property type="entry name" value="Hotdog Thioesterase"/>
    <property type="match status" value="1"/>
</dbReference>
<dbReference type="EC" id="3.1.2.-" evidence="1"/>